<evidence type="ECO:0000256" key="4">
    <source>
        <dbReference type="ARBA" id="ARBA00023136"/>
    </source>
</evidence>
<comment type="subcellular location">
    <subcellularLocation>
        <location evidence="1">Membrane</location>
    </subcellularLocation>
</comment>
<gene>
    <name evidence="6" type="ORF">H8876_09235</name>
</gene>
<evidence type="ECO:0000256" key="2">
    <source>
        <dbReference type="ARBA" id="ARBA00022692"/>
    </source>
</evidence>
<dbReference type="NCBIfam" id="TIGR01592">
    <property type="entry name" value="holin_SPP1"/>
    <property type="match status" value="1"/>
</dbReference>
<dbReference type="GO" id="GO:0016020">
    <property type="term" value="C:membrane"/>
    <property type="evidence" value="ECO:0007669"/>
    <property type="project" value="UniProtKB-SubCell"/>
</dbReference>
<keyword evidence="3 5" id="KW-1133">Transmembrane helix</keyword>
<dbReference type="Pfam" id="PF04688">
    <property type="entry name" value="Holin_SPP1"/>
    <property type="match status" value="1"/>
</dbReference>
<keyword evidence="4 5" id="KW-0472">Membrane</keyword>
<dbReference type="Proteomes" id="UP000644115">
    <property type="component" value="Unassembled WGS sequence"/>
</dbReference>
<organism evidence="6 7">
    <name type="scientific">Lentihominibacter faecis</name>
    <dbReference type="NCBI Taxonomy" id="2764712"/>
    <lineage>
        <taxon>Bacteria</taxon>
        <taxon>Bacillati</taxon>
        <taxon>Bacillota</taxon>
        <taxon>Clostridia</taxon>
        <taxon>Peptostreptococcales</taxon>
        <taxon>Anaerovoracaceae</taxon>
        <taxon>Lentihominibacter</taxon>
    </lineage>
</organism>
<keyword evidence="7" id="KW-1185">Reference proteome</keyword>
<sequence>MRRMRRLEKVVTRRVRISSADALQESVMPDRETILRSITLAAVLVNQLIAASGRTPLPYTEEEFYQGLSAVVTVVVSLWSWWKNNSFTAKAIRADHARRK</sequence>
<evidence type="ECO:0000256" key="5">
    <source>
        <dbReference type="SAM" id="Phobius"/>
    </source>
</evidence>
<dbReference type="AlphaFoldDB" id="A0A923NFK9"/>
<evidence type="ECO:0000313" key="6">
    <source>
        <dbReference type="EMBL" id="MBC6000181.1"/>
    </source>
</evidence>
<proteinExistence type="predicted"/>
<evidence type="ECO:0000256" key="3">
    <source>
        <dbReference type="ARBA" id="ARBA00022989"/>
    </source>
</evidence>
<comment type="caution">
    <text evidence="6">The sequence shown here is derived from an EMBL/GenBank/DDBJ whole genome shotgun (WGS) entry which is preliminary data.</text>
</comment>
<evidence type="ECO:0000256" key="1">
    <source>
        <dbReference type="ARBA" id="ARBA00004370"/>
    </source>
</evidence>
<feature type="transmembrane region" description="Helical" evidence="5">
    <location>
        <begin position="33"/>
        <end position="52"/>
    </location>
</feature>
<accession>A0A923NFK9</accession>
<dbReference type="RefSeq" id="WP_177264916.1">
    <property type="nucleotide sequence ID" value="NZ_JACRWC010000109.1"/>
</dbReference>
<feature type="transmembrane region" description="Helical" evidence="5">
    <location>
        <begin position="64"/>
        <end position="82"/>
    </location>
</feature>
<reference evidence="6" key="1">
    <citation type="submission" date="2020-08" db="EMBL/GenBank/DDBJ databases">
        <authorList>
            <person name="Liu C."/>
            <person name="Sun Q."/>
        </authorList>
    </citation>
    <scope>NUCLEOTIDE SEQUENCE</scope>
    <source>
        <strain evidence="6">BX16</strain>
    </source>
</reference>
<dbReference type="InterPro" id="IPR006479">
    <property type="entry name" value="Holin"/>
</dbReference>
<evidence type="ECO:0000313" key="7">
    <source>
        <dbReference type="Proteomes" id="UP000644115"/>
    </source>
</evidence>
<dbReference type="EMBL" id="JACRWC010000109">
    <property type="protein sequence ID" value="MBC6000181.1"/>
    <property type="molecule type" value="Genomic_DNA"/>
</dbReference>
<keyword evidence="2 5" id="KW-0812">Transmembrane</keyword>
<name>A0A923NFK9_9FIRM</name>
<protein>
    <submittedName>
        <fullName evidence="6">Phage holin</fullName>
    </submittedName>
</protein>